<evidence type="ECO:0000313" key="1">
    <source>
        <dbReference type="EMBL" id="KAK6927910.1"/>
    </source>
</evidence>
<dbReference type="AlphaFoldDB" id="A0AAN8V5I0"/>
<dbReference type="EMBL" id="JBAMMX010000014">
    <property type="protein sequence ID" value="KAK6927910.1"/>
    <property type="molecule type" value="Genomic_DNA"/>
</dbReference>
<keyword evidence="2" id="KW-1185">Reference proteome</keyword>
<proteinExistence type="predicted"/>
<reference evidence="1 2" key="1">
    <citation type="submission" date="2023-12" db="EMBL/GenBank/DDBJ databases">
        <title>A high-quality genome assembly for Dillenia turbinata (Dilleniales).</title>
        <authorList>
            <person name="Chanderbali A."/>
        </authorList>
    </citation>
    <scope>NUCLEOTIDE SEQUENCE [LARGE SCALE GENOMIC DNA]</scope>
    <source>
        <strain evidence="1">LSX21</strain>
        <tissue evidence="1">Leaf</tissue>
    </source>
</reference>
<name>A0AAN8V5I0_9MAGN</name>
<organism evidence="1 2">
    <name type="scientific">Dillenia turbinata</name>
    <dbReference type="NCBI Taxonomy" id="194707"/>
    <lineage>
        <taxon>Eukaryota</taxon>
        <taxon>Viridiplantae</taxon>
        <taxon>Streptophyta</taxon>
        <taxon>Embryophyta</taxon>
        <taxon>Tracheophyta</taxon>
        <taxon>Spermatophyta</taxon>
        <taxon>Magnoliopsida</taxon>
        <taxon>eudicotyledons</taxon>
        <taxon>Gunneridae</taxon>
        <taxon>Pentapetalae</taxon>
        <taxon>Dilleniales</taxon>
        <taxon>Dilleniaceae</taxon>
        <taxon>Dillenia</taxon>
    </lineage>
</organism>
<protein>
    <submittedName>
        <fullName evidence="1">Uncharacterized protein</fullName>
    </submittedName>
</protein>
<accession>A0AAN8V5I0</accession>
<dbReference type="Proteomes" id="UP001370490">
    <property type="component" value="Unassembled WGS sequence"/>
</dbReference>
<gene>
    <name evidence="1" type="ORF">RJ641_006501</name>
</gene>
<evidence type="ECO:0000313" key="2">
    <source>
        <dbReference type="Proteomes" id="UP001370490"/>
    </source>
</evidence>
<comment type="caution">
    <text evidence="1">The sequence shown here is derived from an EMBL/GenBank/DDBJ whole genome shotgun (WGS) entry which is preliminary data.</text>
</comment>
<sequence length="110" mass="12285">MRIDIVKWGLCFLILMFFQGWATFFESSLAALRSSNSAWTSSTPPILRSIPRALSGLPLTIMELGVSGRMNAENAIKMAGTPAPPKLMRHPQPPFIRAKFDKYPTISNFK</sequence>